<dbReference type="GO" id="GO:1990481">
    <property type="term" value="P:mRNA pseudouridine synthesis"/>
    <property type="evidence" value="ECO:0007669"/>
    <property type="project" value="TreeGrafter"/>
</dbReference>
<dbReference type="GO" id="GO:0160148">
    <property type="term" value="F:tRNA pseudouridine(55) synthase activity"/>
    <property type="evidence" value="ECO:0007669"/>
    <property type="project" value="UniProtKB-EC"/>
</dbReference>
<dbReference type="HOGENOM" id="CLU_032087_4_2_1"/>
<evidence type="ECO:0000256" key="1">
    <source>
        <dbReference type="ARBA" id="ARBA00001166"/>
    </source>
</evidence>
<accession>A0A067MR73</accession>
<evidence type="ECO:0000256" key="3">
    <source>
        <dbReference type="ARBA" id="ARBA00012787"/>
    </source>
</evidence>
<feature type="region of interest" description="Disordered" evidence="6">
    <location>
        <begin position="250"/>
        <end position="284"/>
    </location>
</feature>
<dbReference type="InParanoid" id="A0A067MR73"/>
<dbReference type="SUPFAM" id="SSF55120">
    <property type="entry name" value="Pseudouridine synthase"/>
    <property type="match status" value="1"/>
</dbReference>
<evidence type="ECO:0000313" key="10">
    <source>
        <dbReference type="Proteomes" id="UP000027195"/>
    </source>
</evidence>
<evidence type="ECO:0000313" key="9">
    <source>
        <dbReference type="EMBL" id="KDQ14327.1"/>
    </source>
</evidence>
<dbReference type="InterPro" id="IPR020103">
    <property type="entry name" value="PsdUridine_synth_cat_dom_sf"/>
</dbReference>
<keyword evidence="4" id="KW-0819">tRNA processing</keyword>
<dbReference type="Proteomes" id="UP000027195">
    <property type="component" value="Unassembled WGS sequence"/>
</dbReference>
<feature type="region of interest" description="Disordered" evidence="6">
    <location>
        <begin position="361"/>
        <end position="386"/>
    </location>
</feature>
<evidence type="ECO:0000256" key="6">
    <source>
        <dbReference type="SAM" id="MobiDB-lite"/>
    </source>
</evidence>
<feature type="domain" description="tRNA pseudouridylate synthase B C-terminal" evidence="8">
    <location>
        <begin position="305"/>
        <end position="359"/>
    </location>
</feature>
<dbReference type="Gene3D" id="3.30.2350.10">
    <property type="entry name" value="Pseudouridine synthase"/>
    <property type="match status" value="1"/>
</dbReference>
<dbReference type="EMBL" id="KL198038">
    <property type="protein sequence ID" value="KDQ14327.1"/>
    <property type="molecule type" value="Genomic_DNA"/>
</dbReference>
<sequence>MPKAENPAFPLNGLIGLAKPSGPPSMVVLDRLKKLFALSELFVPEHTLKQERQAYAKKFASGSAKKGRGWKGKDAVKMGQGGTLDPLADGVLVLGIGKGTKLLGNFLHCSKEYHTTCILGCETDTYDSEGARVRTAPWSHITREKVESVLENFRGEILQTPPIYSALKMQGKPLYEYAREGKPLPEPIKARQARVDNIELVGWQDAASTGEGAESSPQNPGHNFKWPTKMLGEADIKMRDEVRKLVDEAGVEDAESGNKVRLPQTQYIPEPTAPSATTEEQPTTDERIPPVFMLKMTVSSGTYVRSIVHDIGLALGSAAHVVTLTRTRQGDFSLGDENSEGNCLKWDVLEQALEKMEKGEALDMMSGESERSEWEKDVLEKWQSCP</sequence>
<dbReference type="InterPro" id="IPR014780">
    <property type="entry name" value="tRNA_psdUridine_synth_TruB"/>
</dbReference>
<organism evidence="9 10">
    <name type="scientific">Botryobasidium botryosum (strain FD-172 SS1)</name>
    <dbReference type="NCBI Taxonomy" id="930990"/>
    <lineage>
        <taxon>Eukaryota</taxon>
        <taxon>Fungi</taxon>
        <taxon>Dikarya</taxon>
        <taxon>Basidiomycota</taxon>
        <taxon>Agaricomycotina</taxon>
        <taxon>Agaricomycetes</taxon>
        <taxon>Cantharellales</taxon>
        <taxon>Botryobasidiaceae</taxon>
        <taxon>Botryobasidium</taxon>
    </lineage>
</organism>
<dbReference type="GO" id="GO:0003723">
    <property type="term" value="F:RNA binding"/>
    <property type="evidence" value="ECO:0007669"/>
    <property type="project" value="InterPro"/>
</dbReference>
<evidence type="ECO:0000256" key="2">
    <source>
        <dbReference type="ARBA" id="ARBA00008999"/>
    </source>
</evidence>
<dbReference type="Pfam" id="PF01509">
    <property type="entry name" value="TruB_N"/>
    <property type="match status" value="1"/>
</dbReference>
<dbReference type="InterPro" id="IPR002501">
    <property type="entry name" value="PsdUridine_synth_N"/>
</dbReference>
<dbReference type="AlphaFoldDB" id="A0A067MR73"/>
<dbReference type="EC" id="5.4.99.25" evidence="3"/>
<dbReference type="Pfam" id="PF16198">
    <property type="entry name" value="TruB_C_2"/>
    <property type="match status" value="1"/>
</dbReference>
<dbReference type="FunCoup" id="A0A067MR73">
    <property type="interactions" value="417"/>
</dbReference>
<dbReference type="GO" id="GO:0006400">
    <property type="term" value="P:tRNA modification"/>
    <property type="evidence" value="ECO:0007669"/>
    <property type="project" value="TreeGrafter"/>
</dbReference>
<dbReference type="PANTHER" id="PTHR13767">
    <property type="entry name" value="TRNA-PSEUDOURIDINE SYNTHASE"/>
    <property type="match status" value="1"/>
</dbReference>
<evidence type="ECO:0000256" key="5">
    <source>
        <dbReference type="ARBA" id="ARBA00023235"/>
    </source>
</evidence>
<comment type="similarity">
    <text evidence="2">Belongs to the pseudouridine synthase TruB family.</text>
</comment>
<name>A0A067MR73_BOTB1</name>
<feature type="compositionally biased region" description="Basic and acidic residues" evidence="6">
    <location>
        <begin position="368"/>
        <end position="380"/>
    </location>
</feature>
<keyword evidence="5" id="KW-0413">Isomerase</keyword>
<reference evidence="10" key="1">
    <citation type="journal article" date="2014" name="Proc. Natl. Acad. Sci. U.S.A.">
        <title>Extensive sampling of basidiomycete genomes demonstrates inadequacy of the white-rot/brown-rot paradigm for wood decay fungi.</title>
        <authorList>
            <person name="Riley R."/>
            <person name="Salamov A.A."/>
            <person name="Brown D.W."/>
            <person name="Nagy L.G."/>
            <person name="Floudas D."/>
            <person name="Held B.W."/>
            <person name="Levasseur A."/>
            <person name="Lombard V."/>
            <person name="Morin E."/>
            <person name="Otillar R."/>
            <person name="Lindquist E.A."/>
            <person name="Sun H."/>
            <person name="LaButti K.M."/>
            <person name="Schmutz J."/>
            <person name="Jabbour D."/>
            <person name="Luo H."/>
            <person name="Baker S.E."/>
            <person name="Pisabarro A.G."/>
            <person name="Walton J.D."/>
            <person name="Blanchette R.A."/>
            <person name="Henrissat B."/>
            <person name="Martin F."/>
            <person name="Cullen D."/>
            <person name="Hibbett D.S."/>
            <person name="Grigoriev I.V."/>
        </authorList>
    </citation>
    <scope>NUCLEOTIDE SEQUENCE [LARGE SCALE GENOMIC DNA]</scope>
    <source>
        <strain evidence="10">FD-172 SS1</strain>
    </source>
</reference>
<feature type="domain" description="Pseudouridine synthase II N-terminal" evidence="7">
    <location>
        <begin position="75"/>
        <end position="206"/>
    </location>
</feature>
<evidence type="ECO:0000259" key="7">
    <source>
        <dbReference type="Pfam" id="PF01509"/>
    </source>
</evidence>
<comment type="catalytic activity">
    <reaction evidence="1">
        <text>a uridine in mRNA = a pseudouridine in mRNA</text>
        <dbReference type="Rhea" id="RHEA:56644"/>
        <dbReference type="Rhea" id="RHEA-COMP:14658"/>
        <dbReference type="Rhea" id="RHEA-COMP:14659"/>
        <dbReference type="ChEBI" id="CHEBI:65314"/>
        <dbReference type="ChEBI" id="CHEBI:65315"/>
    </reaction>
</comment>
<dbReference type="HAMAP" id="MF_01080">
    <property type="entry name" value="TruB_bact"/>
    <property type="match status" value="1"/>
</dbReference>
<dbReference type="STRING" id="930990.A0A067MR73"/>
<evidence type="ECO:0000256" key="4">
    <source>
        <dbReference type="ARBA" id="ARBA00022694"/>
    </source>
</evidence>
<dbReference type="PANTHER" id="PTHR13767:SF2">
    <property type="entry name" value="PSEUDOURIDYLATE SYNTHASE TRUB1"/>
    <property type="match status" value="1"/>
</dbReference>
<protein>
    <recommendedName>
        <fullName evidence="3">tRNA pseudouridine(55) synthase</fullName>
        <ecNumber evidence="3">5.4.99.25</ecNumber>
    </recommendedName>
</protein>
<evidence type="ECO:0000259" key="8">
    <source>
        <dbReference type="Pfam" id="PF16198"/>
    </source>
</evidence>
<keyword evidence="10" id="KW-1185">Reference proteome</keyword>
<dbReference type="OrthoDB" id="9995526at2759"/>
<dbReference type="GO" id="GO:0005634">
    <property type="term" value="C:nucleus"/>
    <property type="evidence" value="ECO:0007669"/>
    <property type="project" value="TreeGrafter"/>
</dbReference>
<dbReference type="InterPro" id="IPR032819">
    <property type="entry name" value="TruB_C"/>
</dbReference>
<proteinExistence type="inferred from homology"/>
<gene>
    <name evidence="9" type="ORF">BOTBODRAFT_32793</name>
</gene>